<sequence>MTAPEEKPASDPKPKQELHQEDLNQIQDIAKKILNPNNDNPTMNEYILSTFAYIGNALMKMQTTNDRQATAKEIADDLTKKFETWVQNREAEKKKQEEEAAQQTITDAAAEKKE</sequence>
<dbReference type="Proteomes" id="UP000253472">
    <property type="component" value="Unassembled WGS sequence"/>
</dbReference>
<feature type="region of interest" description="Disordered" evidence="1">
    <location>
        <begin position="90"/>
        <end position="114"/>
    </location>
</feature>
<evidence type="ECO:0000313" key="3">
    <source>
        <dbReference type="Proteomes" id="UP000253472"/>
    </source>
</evidence>
<dbReference type="EMBL" id="QLNQ01000022">
    <property type="protein sequence ID" value="RCK64320.1"/>
    <property type="molecule type" value="Genomic_DNA"/>
</dbReference>
<feature type="region of interest" description="Disordered" evidence="1">
    <location>
        <begin position="1"/>
        <end position="20"/>
    </location>
</feature>
<accession>A0A367YF66</accession>
<proteinExistence type="predicted"/>
<dbReference type="OrthoDB" id="4094421at2759"/>
<reference evidence="2 3" key="1">
    <citation type="submission" date="2018-06" db="EMBL/GenBank/DDBJ databases">
        <title>Whole genome sequencing of Candida tropicalis (genome annotated by CSBL at Korea University).</title>
        <authorList>
            <person name="Ahn J."/>
        </authorList>
    </citation>
    <scope>NUCLEOTIDE SEQUENCE [LARGE SCALE GENOMIC DNA]</scope>
    <source>
        <strain evidence="2 3">ATCC 20962</strain>
    </source>
</reference>
<dbReference type="AlphaFoldDB" id="A0A367YF66"/>
<keyword evidence="3" id="KW-1185">Reference proteome</keyword>
<evidence type="ECO:0000256" key="1">
    <source>
        <dbReference type="SAM" id="MobiDB-lite"/>
    </source>
</evidence>
<protein>
    <submittedName>
        <fullName evidence="2">Uncharacterized protein</fullName>
    </submittedName>
</protein>
<organism evidence="2 3">
    <name type="scientific">Candida viswanathii</name>
    <dbReference type="NCBI Taxonomy" id="5486"/>
    <lineage>
        <taxon>Eukaryota</taxon>
        <taxon>Fungi</taxon>
        <taxon>Dikarya</taxon>
        <taxon>Ascomycota</taxon>
        <taxon>Saccharomycotina</taxon>
        <taxon>Pichiomycetes</taxon>
        <taxon>Debaryomycetaceae</taxon>
        <taxon>Candida/Lodderomyces clade</taxon>
        <taxon>Candida</taxon>
    </lineage>
</organism>
<evidence type="ECO:0000313" key="2">
    <source>
        <dbReference type="EMBL" id="RCK64320.1"/>
    </source>
</evidence>
<name>A0A367YF66_9ASCO</name>
<comment type="caution">
    <text evidence="2">The sequence shown here is derived from an EMBL/GenBank/DDBJ whole genome shotgun (WGS) entry which is preliminary data.</text>
</comment>
<gene>
    <name evidence="2" type="ORF">Cantr_00447</name>
</gene>